<reference evidence="2 3" key="1">
    <citation type="submission" date="2018-08" db="EMBL/GenBank/DDBJ databases">
        <title>Genomic Encyclopedia of Archaeal and Bacterial Type Strains, Phase II (KMG-II): from individual species to whole genera.</title>
        <authorList>
            <person name="Goeker M."/>
        </authorList>
    </citation>
    <scope>NUCLEOTIDE SEQUENCE [LARGE SCALE GENOMIC DNA]</scope>
    <source>
        <strain evidence="2 3">DSM 100880</strain>
    </source>
</reference>
<dbReference type="InterPro" id="IPR011576">
    <property type="entry name" value="Pyridox_Oxase_N"/>
</dbReference>
<dbReference type="Proteomes" id="UP000257136">
    <property type="component" value="Unassembled WGS sequence"/>
</dbReference>
<gene>
    <name evidence="2" type="ORF">C8P67_10751</name>
</gene>
<protein>
    <recommendedName>
        <fullName evidence="1">Pyridoxamine 5'-phosphate oxidase N-terminal domain-containing protein</fullName>
    </recommendedName>
</protein>
<dbReference type="Gene3D" id="2.30.110.10">
    <property type="entry name" value="Electron Transport, Fmn-binding Protein, Chain A"/>
    <property type="match status" value="1"/>
</dbReference>
<feature type="domain" description="Pyridoxamine 5'-phosphate oxidase N-terminal" evidence="1">
    <location>
        <begin position="45"/>
        <end position="134"/>
    </location>
</feature>
<evidence type="ECO:0000259" key="1">
    <source>
        <dbReference type="Pfam" id="PF01243"/>
    </source>
</evidence>
<comment type="caution">
    <text evidence="2">The sequence shown here is derived from an EMBL/GenBank/DDBJ whole genome shotgun (WGS) entry which is preliminary data.</text>
</comment>
<dbReference type="PANTHER" id="PTHR42815">
    <property type="entry name" value="FAD-BINDING, PUTATIVE (AFU_ORTHOLOGUE AFUA_6G07600)-RELATED"/>
    <property type="match status" value="1"/>
</dbReference>
<name>A0A3E0EIM7_9FLAO</name>
<organism evidence="2 3">
    <name type="scientific">Flavobacterium aquicola</name>
    <dbReference type="NCBI Taxonomy" id="1682742"/>
    <lineage>
        <taxon>Bacteria</taxon>
        <taxon>Pseudomonadati</taxon>
        <taxon>Bacteroidota</taxon>
        <taxon>Flavobacteriia</taxon>
        <taxon>Flavobacteriales</taxon>
        <taxon>Flavobacteriaceae</taxon>
        <taxon>Flavobacterium</taxon>
    </lineage>
</organism>
<dbReference type="RefSeq" id="WP_115813614.1">
    <property type="nucleotide sequence ID" value="NZ_QUNI01000007.1"/>
</dbReference>
<evidence type="ECO:0000313" key="2">
    <source>
        <dbReference type="EMBL" id="REG98128.1"/>
    </source>
</evidence>
<dbReference type="Pfam" id="PF01243">
    <property type="entry name" value="PNPOx_N"/>
    <property type="match status" value="1"/>
</dbReference>
<keyword evidence="3" id="KW-1185">Reference proteome</keyword>
<evidence type="ECO:0000313" key="3">
    <source>
        <dbReference type="Proteomes" id="UP000257136"/>
    </source>
</evidence>
<accession>A0A3E0EIM7</accession>
<dbReference type="InterPro" id="IPR012349">
    <property type="entry name" value="Split_barrel_FMN-bd"/>
</dbReference>
<dbReference type="EMBL" id="QUNI01000007">
    <property type="protein sequence ID" value="REG98128.1"/>
    <property type="molecule type" value="Genomic_DNA"/>
</dbReference>
<dbReference type="PANTHER" id="PTHR42815:SF2">
    <property type="entry name" value="FAD-BINDING, PUTATIVE (AFU_ORTHOLOGUE AFUA_6G07600)-RELATED"/>
    <property type="match status" value="1"/>
</dbReference>
<dbReference type="AlphaFoldDB" id="A0A3E0EIM7"/>
<dbReference type="OrthoDB" id="9796486at2"/>
<sequence length="209" mass="24249">MAKNFAEIAFTDAVKALQEMHGSRKGYERMEKFNIIEGLSENEMGFIANRDSFYLASIGEKNFPYIQHRGGPKGFVKVLDKNTIGFIDFSGNKQYISVGNFVTNNNVALIMMDYPSRTRLKIYAKAEIIELKDNPELLSKLDLGDYQFRPERIMLFHIEAFDWNCPQHITPRFTIEEIQIAFEPKFQHILKLEEEIENLKSRLKESGLN</sequence>
<dbReference type="SUPFAM" id="SSF50475">
    <property type="entry name" value="FMN-binding split barrel"/>
    <property type="match status" value="1"/>
</dbReference>
<proteinExistence type="predicted"/>